<dbReference type="EMBL" id="BAABHV010000009">
    <property type="protein sequence ID" value="GAA5051781.1"/>
    <property type="molecule type" value="Genomic_DNA"/>
</dbReference>
<feature type="compositionally biased region" description="Basic and acidic residues" evidence="1">
    <location>
        <begin position="1"/>
        <end position="17"/>
    </location>
</feature>
<evidence type="ECO:0000313" key="3">
    <source>
        <dbReference type="Proteomes" id="UP001500518"/>
    </source>
</evidence>
<name>A0ABP9K8B2_9SPHN</name>
<evidence type="ECO:0000313" key="2">
    <source>
        <dbReference type="EMBL" id="GAA5051781.1"/>
    </source>
</evidence>
<dbReference type="RefSeq" id="WP_346032209.1">
    <property type="nucleotide sequence ID" value="NZ_BAABHV010000009.1"/>
</dbReference>
<organism evidence="2 3">
    <name type="scientific">Erythrobacter westpacificensis</name>
    <dbReference type="NCBI Taxonomy" id="1055231"/>
    <lineage>
        <taxon>Bacteria</taxon>
        <taxon>Pseudomonadati</taxon>
        <taxon>Pseudomonadota</taxon>
        <taxon>Alphaproteobacteria</taxon>
        <taxon>Sphingomonadales</taxon>
        <taxon>Erythrobacteraceae</taxon>
        <taxon>Erythrobacter/Porphyrobacter group</taxon>
        <taxon>Erythrobacter</taxon>
    </lineage>
</organism>
<evidence type="ECO:0000256" key="1">
    <source>
        <dbReference type="SAM" id="MobiDB-lite"/>
    </source>
</evidence>
<protein>
    <submittedName>
        <fullName evidence="2">Uncharacterized protein</fullName>
    </submittedName>
</protein>
<sequence length="375" mass="40090">MSRHTSIDRFTLPKDIPDLAPELAPGEIPSPTDACWSRPGGGDPVDHAPSPANTPARPKTSAPHGEAARGYVMRSAAGRGWAPEGEVREPVTMMEGLPCTAEDLRLMALDAAHPAATNLACGSESLAPFPVAGGAGGGPSSHARPKSRPGPVPLLTPAKQAAFCSALAEHGNVRLACRAVQVSPQTAYRARRASYAFRKCWDAALVLARDHAEQVLADRALNGVEEKVFYHGEEVATRTRYSDRLLLAHLARLDKRAEAREVCDDCHAPLMAEEDFDEAIEALEAGEGEGPEFASGQCSMCSTFACDEGVPDTPPVPLEQRLAAMQAALPPDAEAQSGMTDAQWRWAEPERLCAYEAGEEDWWLARPEEVGAAED</sequence>
<reference evidence="3" key="1">
    <citation type="journal article" date="2019" name="Int. J. Syst. Evol. Microbiol.">
        <title>The Global Catalogue of Microorganisms (GCM) 10K type strain sequencing project: providing services to taxonomists for standard genome sequencing and annotation.</title>
        <authorList>
            <consortium name="The Broad Institute Genomics Platform"/>
            <consortium name="The Broad Institute Genome Sequencing Center for Infectious Disease"/>
            <person name="Wu L."/>
            <person name="Ma J."/>
        </authorList>
    </citation>
    <scope>NUCLEOTIDE SEQUENCE [LARGE SCALE GENOMIC DNA]</scope>
    <source>
        <strain evidence="3">JCM 18014</strain>
    </source>
</reference>
<proteinExistence type="predicted"/>
<accession>A0ABP9K8B2</accession>
<comment type="caution">
    <text evidence="2">The sequence shown here is derived from an EMBL/GenBank/DDBJ whole genome shotgun (WGS) entry which is preliminary data.</text>
</comment>
<gene>
    <name evidence="2" type="ORF">GCM10023208_12000</name>
</gene>
<keyword evidence="3" id="KW-1185">Reference proteome</keyword>
<dbReference type="Proteomes" id="UP001500518">
    <property type="component" value="Unassembled WGS sequence"/>
</dbReference>
<feature type="region of interest" description="Disordered" evidence="1">
    <location>
        <begin position="1"/>
        <end position="67"/>
    </location>
</feature>
<feature type="region of interest" description="Disordered" evidence="1">
    <location>
        <begin position="132"/>
        <end position="152"/>
    </location>
</feature>